<reference evidence="2" key="1">
    <citation type="journal article" date="2019" name="Int. J. Syst. Evol. Microbiol.">
        <title>The Global Catalogue of Microorganisms (GCM) 10K type strain sequencing project: providing services to taxonomists for standard genome sequencing and annotation.</title>
        <authorList>
            <consortium name="The Broad Institute Genomics Platform"/>
            <consortium name="The Broad Institute Genome Sequencing Center for Infectious Disease"/>
            <person name="Wu L."/>
            <person name="Ma J."/>
        </authorList>
    </citation>
    <scope>NUCLEOTIDE SEQUENCE [LARGE SCALE GENOMIC DNA]</scope>
    <source>
        <strain evidence="2">CCM 8749</strain>
    </source>
</reference>
<proteinExistence type="predicted"/>
<gene>
    <name evidence="1" type="ORF">ACFPXP_20915</name>
</gene>
<comment type="caution">
    <text evidence="1">The sequence shown here is derived from an EMBL/GenBank/DDBJ whole genome shotgun (WGS) entry which is preliminary data.</text>
</comment>
<keyword evidence="2" id="KW-1185">Reference proteome</keyword>
<name>A0ABW1IUW7_9BACL</name>
<dbReference type="EMBL" id="JBHSQV010000185">
    <property type="protein sequence ID" value="MFC5988872.1"/>
    <property type="molecule type" value="Genomic_DNA"/>
</dbReference>
<sequence>MAEKHITAYFKDKDSAEGVATSLHTLRVRNITVERMEDNDRYEGGRPYAAAMLGGVQGSSPMNFGAFGTQTMVASTPIIMDRDDRESYKNQVQDDKDNDQQVMLTFVVDEADAAKSVELIHEARGRLL</sequence>
<evidence type="ECO:0008006" key="3">
    <source>
        <dbReference type="Google" id="ProtNLM"/>
    </source>
</evidence>
<accession>A0ABW1IUW7</accession>
<dbReference type="Proteomes" id="UP001596250">
    <property type="component" value="Unassembled WGS sequence"/>
</dbReference>
<organism evidence="1 2">
    <name type="scientific">Marinicrinis lubricantis</name>
    <dbReference type="NCBI Taxonomy" id="2086470"/>
    <lineage>
        <taxon>Bacteria</taxon>
        <taxon>Bacillati</taxon>
        <taxon>Bacillota</taxon>
        <taxon>Bacilli</taxon>
        <taxon>Bacillales</taxon>
        <taxon>Paenibacillaceae</taxon>
    </lineage>
</organism>
<evidence type="ECO:0000313" key="2">
    <source>
        <dbReference type="Proteomes" id="UP001596250"/>
    </source>
</evidence>
<protein>
    <recommendedName>
        <fullName evidence="3">General stress protein 17M-like domain-containing protein</fullName>
    </recommendedName>
</protein>
<evidence type="ECO:0000313" key="1">
    <source>
        <dbReference type="EMBL" id="MFC5988872.1"/>
    </source>
</evidence>
<dbReference type="RefSeq" id="WP_379896382.1">
    <property type="nucleotide sequence ID" value="NZ_CBCSCT010000007.1"/>
</dbReference>